<protein>
    <recommendedName>
        <fullName evidence="3">N-acetyltransferase YedL</fullName>
    </recommendedName>
</protein>
<evidence type="ECO:0000313" key="2">
    <source>
        <dbReference type="Proteomes" id="UP000023104"/>
    </source>
</evidence>
<name>A0ABN0S506_9BORD</name>
<evidence type="ECO:0008006" key="3">
    <source>
        <dbReference type="Google" id="ProtNLM"/>
    </source>
</evidence>
<accession>A0ABN0S506</accession>
<comment type="caution">
    <text evidence="1">The sequence shown here is derived from an EMBL/GenBank/DDBJ whole genome shotgun (WGS) entry which is preliminary data.</text>
</comment>
<reference evidence="1 2" key="1">
    <citation type="submission" date="2014-02" db="EMBL/GenBank/DDBJ databases">
        <title>Whole Genome Sequencing Of Bordetella Holmesii, An Emerging Opportunistic Infection Of Humans.</title>
        <authorList>
            <person name="Tettelin H."/>
            <person name="Hooven T.A."/>
            <person name="Hine E."/>
            <person name="Su Q."/>
            <person name="Huard R.C."/>
            <person name="Della-Latta P."/>
            <person name="Daugherty S.C."/>
            <person name="Agrawal S."/>
            <person name="Sengamalay N."/>
            <person name="Tallon L.J."/>
            <person name="Sadzewicz L."/>
            <person name="Whittier S."/>
            <person name="Fraser C.M."/>
            <person name="Ratner A.J."/>
        </authorList>
    </citation>
    <scope>NUCLEOTIDE SEQUENCE [LARGE SCALE GENOMIC DNA]</scope>
    <source>
        <strain evidence="1 2">1058</strain>
    </source>
</reference>
<keyword evidence="2" id="KW-1185">Reference proteome</keyword>
<dbReference type="Proteomes" id="UP000023104">
    <property type="component" value="Unassembled WGS sequence"/>
</dbReference>
<organism evidence="1 2">
    <name type="scientific">Bordetella holmesii 1058</name>
    <dbReference type="NCBI Taxonomy" id="1247648"/>
    <lineage>
        <taxon>Bacteria</taxon>
        <taxon>Pseudomonadati</taxon>
        <taxon>Pseudomonadota</taxon>
        <taxon>Betaproteobacteria</taxon>
        <taxon>Burkholderiales</taxon>
        <taxon>Alcaligenaceae</taxon>
        <taxon>Bordetella</taxon>
    </lineage>
</organism>
<proteinExistence type="predicted"/>
<evidence type="ECO:0000313" key="1">
    <source>
        <dbReference type="EMBL" id="EXX96617.1"/>
    </source>
</evidence>
<sequence length="50" mass="5239">MPSPSGFGAIVSRSWSLALPFIELSTGSLADFLGQTEHLDAGGQQADDFI</sequence>
<dbReference type="EMBL" id="JDTF01000001">
    <property type="protein sequence ID" value="EXX96617.1"/>
    <property type="molecule type" value="Genomic_DNA"/>
</dbReference>
<gene>
    <name evidence="1" type="ORF">D559_0009</name>
</gene>